<accession>A0A225VP16</accession>
<dbReference type="AlphaFoldDB" id="A0A225VP16"/>
<protein>
    <submittedName>
        <fullName evidence="2">Uncharacterized protein</fullName>
    </submittedName>
</protein>
<evidence type="ECO:0000313" key="3">
    <source>
        <dbReference type="Proteomes" id="UP000198211"/>
    </source>
</evidence>
<dbReference type="Proteomes" id="UP000198211">
    <property type="component" value="Unassembled WGS sequence"/>
</dbReference>
<feature type="region of interest" description="Disordered" evidence="1">
    <location>
        <begin position="494"/>
        <end position="515"/>
    </location>
</feature>
<feature type="region of interest" description="Disordered" evidence="1">
    <location>
        <begin position="97"/>
        <end position="169"/>
    </location>
</feature>
<proteinExistence type="predicted"/>
<sequence>MSQEPTDTPQPRGPRGLASRGTARGRDRLGGCPRLEDPISRQLALTGTNTKIPVQPSSTTIPNSGDADDLPASPRRRSGTRLDEDLPALIATGSRELATVSSLSPAAPPAPSGDAGPRPSGKPDALSVGSNTARAVEQSAALSASFGNADTNPVSALTTRSAEQSTPSLILHPNVTASLRPLQDSAHGTTSVPQPQDLAVQVRQYVATQVYRWTSREPGVVPPPDPYYIDRHHWPMKNWLLEKKEPIRHLRQIAVVSSPGRPWTANFRSECLSPPVIADPLARQVDLEELCFADGAREFTSVIVVLQTMLHNAGYAFLNLGPTSGRTLSPELLAADGQFIVRRDDAPFQALDRRLHDGDALMLTLEDQELLGTAMVTQLRLAHLRPRDWSESNRESADAPLSMPPWRGSGDATRVWGGSSRHVQPGFRRRTHADPGREHVVRRRRFPGIPSLIRCNGRRIHGHCDLGTGPSNVAEQLTFYVPVAEYSLGQDASLPHRALTPTPPMIRGGDPGGLDEETKLGDPMADQGPAGIGIRICERQTNKSPNSVSRWLPG</sequence>
<name>A0A225VP16_9STRA</name>
<comment type="caution">
    <text evidence="2">The sequence shown here is derived from an EMBL/GenBank/DDBJ whole genome shotgun (WGS) entry which is preliminary data.</text>
</comment>
<reference evidence="3" key="1">
    <citation type="submission" date="2017-03" db="EMBL/GenBank/DDBJ databases">
        <title>Phytopthora megakarya and P. palmivora, two closely related causual agents of cacao black pod achieved similar genome size and gene model numbers by different mechanisms.</title>
        <authorList>
            <person name="Ali S."/>
            <person name="Shao J."/>
            <person name="Larry D.J."/>
            <person name="Kronmiller B."/>
            <person name="Shen D."/>
            <person name="Strem M.D."/>
            <person name="Melnick R.L."/>
            <person name="Guiltinan M.J."/>
            <person name="Tyler B.M."/>
            <person name="Meinhardt L.W."/>
            <person name="Bailey B.A."/>
        </authorList>
    </citation>
    <scope>NUCLEOTIDE SEQUENCE [LARGE SCALE GENOMIC DNA]</scope>
    <source>
        <strain evidence="3">zdho120</strain>
    </source>
</reference>
<feature type="compositionally biased region" description="Basic and acidic residues" evidence="1">
    <location>
        <begin position="24"/>
        <end position="39"/>
    </location>
</feature>
<feature type="region of interest" description="Disordered" evidence="1">
    <location>
        <begin position="389"/>
        <end position="432"/>
    </location>
</feature>
<feature type="region of interest" description="Disordered" evidence="1">
    <location>
        <begin position="1"/>
        <end position="85"/>
    </location>
</feature>
<feature type="compositionally biased region" description="Polar residues" evidence="1">
    <location>
        <begin position="43"/>
        <end position="63"/>
    </location>
</feature>
<dbReference type="EMBL" id="NBNE01003681">
    <property type="protein sequence ID" value="OWZ07085.1"/>
    <property type="molecule type" value="Genomic_DNA"/>
</dbReference>
<feature type="compositionally biased region" description="Polar residues" evidence="1">
    <location>
        <begin position="140"/>
        <end position="168"/>
    </location>
</feature>
<evidence type="ECO:0000256" key="1">
    <source>
        <dbReference type="SAM" id="MobiDB-lite"/>
    </source>
</evidence>
<gene>
    <name evidence="2" type="ORF">PHMEG_00020570</name>
</gene>
<organism evidence="2 3">
    <name type="scientific">Phytophthora megakarya</name>
    <dbReference type="NCBI Taxonomy" id="4795"/>
    <lineage>
        <taxon>Eukaryota</taxon>
        <taxon>Sar</taxon>
        <taxon>Stramenopiles</taxon>
        <taxon>Oomycota</taxon>
        <taxon>Peronosporomycetes</taxon>
        <taxon>Peronosporales</taxon>
        <taxon>Peronosporaceae</taxon>
        <taxon>Phytophthora</taxon>
    </lineage>
</organism>
<evidence type="ECO:0000313" key="2">
    <source>
        <dbReference type="EMBL" id="OWZ07085.1"/>
    </source>
</evidence>
<keyword evidence="3" id="KW-1185">Reference proteome</keyword>